<dbReference type="CDD" id="cd16325">
    <property type="entry name" value="LolA"/>
    <property type="match status" value="1"/>
</dbReference>
<dbReference type="KEGG" id="cate:C2869_17650"/>
<dbReference type="OrthoDB" id="9787361at2"/>
<keyword evidence="11" id="KW-0449">Lipoprotein</keyword>
<evidence type="ECO:0000256" key="10">
    <source>
        <dbReference type="HAMAP-Rule" id="MF_00240"/>
    </source>
</evidence>
<dbReference type="Gene3D" id="2.50.20.10">
    <property type="entry name" value="Lipoprotein localisation LolA/LolB/LppX"/>
    <property type="match status" value="1"/>
</dbReference>
<evidence type="ECO:0000256" key="6">
    <source>
        <dbReference type="ARBA" id="ARBA00022729"/>
    </source>
</evidence>
<comment type="function">
    <text evidence="10">Participates in the translocation of lipoproteins from the inner membrane to the outer membrane. Only forms a complex with a lipoprotein if the residue after the N-terminal Cys is not an aspartate (The Asp acts as a targeting signal to indicate that the lipoprotein should stay in the inner membrane).</text>
</comment>
<feature type="chain" id="PRO_5015789500" description="Outer-membrane lipoprotein carrier protein" evidence="10">
    <location>
        <begin position="25"/>
        <end position="210"/>
    </location>
</feature>
<keyword evidence="5 10" id="KW-0813">Transport</keyword>
<dbReference type="InterPro" id="IPR029046">
    <property type="entry name" value="LolA/LolB/LppX"/>
</dbReference>
<feature type="signal peptide" evidence="10">
    <location>
        <begin position="1"/>
        <end position="24"/>
    </location>
</feature>
<dbReference type="AlphaFoldDB" id="A0A2S0VV95"/>
<evidence type="ECO:0000256" key="5">
    <source>
        <dbReference type="ARBA" id="ARBA00022448"/>
    </source>
</evidence>
<dbReference type="GO" id="GO:0042953">
    <property type="term" value="P:lipoprotein transport"/>
    <property type="evidence" value="ECO:0007669"/>
    <property type="project" value="InterPro"/>
</dbReference>
<evidence type="ECO:0000256" key="8">
    <source>
        <dbReference type="ARBA" id="ARBA00022927"/>
    </source>
</evidence>
<protein>
    <recommendedName>
        <fullName evidence="4 10">Outer-membrane lipoprotein carrier protein</fullName>
    </recommendedName>
</protein>
<keyword evidence="9 10" id="KW-0143">Chaperone</keyword>
<comment type="subcellular location">
    <subcellularLocation>
        <location evidence="1 10">Periplasm</location>
    </subcellularLocation>
</comment>
<dbReference type="HAMAP" id="MF_00240">
    <property type="entry name" value="LolA"/>
    <property type="match status" value="1"/>
</dbReference>
<dbReference type="EMBL" id="CP026604">
    <property type="protein sequence ID" value="AWB68128.1"/>
    <property type="molecule type" value="Genomic_DNA"/>
</dbReference>
<comment type="subunit">
    <text evidence="3 10">Monomer.</text>
</comment>
<gene>
    <name evidence="10 11" type="primary">lolA</name>
    <name evidence="11" type="ORF">C2869_17650</name>
</gene>
<evidence type="ECO:0000256" key="7">
    <source>
        <dbReference type="ARBA" id="ARBA00022764"/>
    </source>
</evidence>
<comment type="similarity">
    <text evidence="2 10">Belongs to the LolA family.</text>
</comment>
<dbReference type="PANTHER" id="PTHR35869">
    <property type="entry name" value="OUTER-MEMBRANE LIPOPROTEIN CARRIER PROTEIN"/>
    <property type="match status" value="1"/>
</dbReference>
<evidence type="ECO:0000313" key="12">
    <source>
        <dbReference type="Proteomes" id="UP000244441"/>
    </source>
</evidence>
<accession>A0A2S0VV95</accession>
<organism evidence="11 12">
    <name type="scientific">Saccharobesus litoralis</name>
    <dbReference type="NCBI Taxonomy" id="2172099"/>
    <lineage>
        <taxon>Bacteria</taxon>
        <taxon>Pseudomonadati</taxon>
        <taxon>Pseudomonadota</taxon>
        <taxon>Gammaproteobacteria</taxon>
        <taxon>Alteromonadales</taxon>
        <taxon>Alteromonadaceae</taxon>
        <taxon>Saccharobesus</taxon>
    </lineage>
</organism>
<keyword evidence="6 10" id="KW-0732">Signal</keyword>
<dbReference type="GO" id="GO:0030288">
    <property type="term" value="C:outer membrane-bounded periplasmic space"/>
    <property type="evidence" value="ECO:0007669"/>
    <property type="project" value="TreeGrafter"/>
</dbReference>
<dbReference type="Pfam" id="PF03548">
    <property type="entry name" value="LolA"/>
    <property type="match status" value="1"/>
</dbReference>
<dbReference type="RefSeq" id="WP_108604193.1">
    <property type="nucleotide sequence ID" value="NZ_CP026604.1"/>
</dbReference>
<evidence type="ECO:0000256" key="1">
    <source>
        <dbReference type="ARBA" id="ARBA00004418"/>
    </source>
</evidence>
<keyword evidence="8 10" id="KW-0653">Protein transport</keyword>
<dbReference type="SUPFAM" id="SSF89392">
    <property type="entry name" value="Prokaryotic lipoproteins and lipoprotein localization factors"/>
    <property type="match status" value="1"/>
</dbReference>
<dbReference type="GO" id="GO:0044874">
    <property type="term" value="P:lipoprotein localization to outer membrane"/>
    <property type="evidence" value="ECO:0007669"/>
    <property type="project" value="UniProtKB-UniRule"/>
</dbReference>
<proteinExistence type="inferred from homology"/>
<dbReference type="NCBIfam" id="TIGR00547">
    <property type="entry name" value="lolA"/>
    <property type="match status" value="1"/>
</dbReference>
<evidence type="ECO:0000256" key="9">
    <source>
        <dbReference type="ARBA" id="ARBA00023186"/>
    </source>
</evidence>
<reference evidence="11 12" key="1">
    <citation type="submission" date="2018-01" db="EMBL/GenBank/DDBJ databases">
        <title>Genome sequence of a Cantenovulum-like bacteria.</title>
        <authorList>
            <person name="Tan W.R."/>
            <person name="Lau N.-S."/>
            <person name="Go F."/>
            <person name="Amirul A.-A.A."/>
        </authorList>
    </citation>
    <scope>NUCLEOTIDE SEQUENCE [LARGE SCALE GENOMIC DNA]</scope>
    <source>
        <strain evidence="11 12">CCB-QB4</strain>
    </source>
</reference>
<keyword evidence="12" id="KW-1185">Reference proteome</keyword>
<dbReference type="InterPro" id="IPR004564">
    <property type="entry name" value="OM_lipoprot_carrier_LolA-like"/>
</dbReference>
<dbReference type="PANTHER" id="PTHR35869:SF1">
    <property type="entry name" value="OUTER-MEMBRANE LIPOPROTEIN CARRIER PROTEIN"/>
    <property type="match status" value="1"/>
</dbReference>
<evidence type="ECO:0000313" key="11">
    <source>
        <dbReference type="EMBL" id="AWB68128.1"/>
    </source>
</evidence>
<keyword evidence="7 10" id="KW-0574">Periplasm</keyword>
<evidence type="ECO:0000256" key="3">
    <source>
        <dbReference type="ARBA" id="ARBA00011245"/>
    </source>
</evidence>
<dbReference type="InterPro" id="IPR018323">
    <property type="entry name" value="OM_lipoprot_carrier_LolA_Pbac"/>
</dbReference>
<evidence type="ECO:0000256" key="4">
    <source>
        <dbReference type="ARBA" id="ARBA00014035"/>
    </source>
</evidence>
<dbReference type="Proteomes" id="UP000244441">
    <property type="component" value="Chromosome"/>
</dbReference>
<sequence length="210" mass="24036" precursor="true">MKFLVKSKLLTFSLLCSLSTSVLADNVTETLKNKIAGLNAFTSDFTQQVFDSDNVEIQSATGSTQLKQPNLFKWHTQEPDESILQCDGETIWFYDPFIEQVTAVWLKEALLNNPILLLLKVEDEIWQGYQVSQLDDNRFKIRVKDEKSLVESIEVTFVKGSSAVDKLVVSDRQGQNSHYQFSQFKMAPQLTRQQFTFSLPEGVELDDQRQ</sequence>
<name>A0A2S0VV95_9ALTE</name>
<evidence type="ECO:0000256" key="2">
    <source>
        <dbReference type="ARBA" id="ARBA00007615"/>
    </source>
</evidence>